<sequence length="154" mass="15320">MQDPSSSSSSSWNKPHVYSASQPSPSATVTASGAPSTAPSAVTAAVAVTAAAGAALQPTIHPRATLHSGTRAGATATAPAPVPAAPCLTSSHVRPNLNSNDDFNALHNHHHPKSSPDLLALATNSTPDGLSPSSPPPLSSLFRASPVADTVLPT</sequence>
<evidence type="ECO:0000313" key="2">
    <source>
        <dbReference type="EMBL" id="KAF9577438.1"/>
    </source>
</evidence>
<feature type="region of interest" description="Disordered" evidence="1">
    <location>
        <begin position="1"/>
        <end position="41"/>
    </location>
</feature>
<feature type="compositionally biased region" description="Low complexity" evidence="1">
    <location>
        <begin position="1"/>
        <end position="11"/>
    </location>
</feature>
<gene>
    <name evidence="2" type="ORF">BGW38_007350</name>
</gene>
<organism evidence="2 3">
    <name type="scientific">Lunasporangiospora selenospora</name>
    <dbReference type="NCBI Taxonomy" id="979761"/>
    <lineage>
        <taxon>Eukaryota</taxon>
        <taxon>Fungi</taxon>
        <taxon>Fungi incertae sedis</taxon>
        <taxon>Mucoromycota</taxon>
        <taxon>Mortierellomycotina</taxon>
        <taxon>Mortierellomycetes</taxon>
        <taxon>Mortierellales</taxon>
        <taxon>Mortierellaceae</taxon>
        <taxon>Lunasporangiospora</taxon>
    </lineage>
</organism>
<evidence type="ECO:0000256" key="1">
    <source>
        <dbReference type="SAM" id="MobiDB-lite"/>
    </source>
</evidence>
<feature type="compositionally biased region" description="Low complexity" evidence="1">
    <location>
        <begin position="23"/>
        <end position="41"/>
    </location>
</feature>
<feature type="non-terminal residue" evidence="2">
    <location>
        <position position="154"/>
    </location>
</feature>
<comment type="caution">
    <text evidence="2">The sequence shown here is derived from an EMBL/GenBank/DDBJ whole genome shotgun (WGS) entry which is preliminary data.</text>
</comment>
<name>A0A9P6FL62_9FUNG</name>
<feature type="compositionally biased region" description="Polar residues" evidence="1">
    <location>
        <begin position="88"/>
        <end position="102"/>
    </location>
</feature>
<proteinExistence type="predicted"/>
<accession>A0A9P6FL62</accession>
<dbReference type="Proteomes" id="UP000780801">
    <property type="component" value="Unassembled WGS sequence"/>
</dbReference>
<evidence type="ECO:0000313" key="3">
    <source>
        <dbReference type="Proteomes" id="UP000780801"/>
    </source>
</evidence>
<dbReference type="AlphaFoldDB" id="A0A9P6FL62"/>
<keyword evidence="3" id="KW-1185">Reference proteome</keyword>
<feature type="region of interest" description="Disordered" evidence="1">
    <location>
        <begin position="54"/>
        <end position="154"/>
    </location>
</feature>
<reference evidence="2" key="1">
    <citation type="journal article" date="2020" name="Fungal Divers.">
        <title>Resolving the Mortierellaceae phylogeny through synthesis of multi-gene phylogenetics and phylogenomics.</title>
        <authorList>
            <person name="Vandepol N."/>
            <person name="Liber J."/>
            <person name="Desiro A."/>
            <person name="Na H."/>
            <person name="Kennedy M."/>
            <person name="Barry K."/>
            <person name="Grigoriev I.V."/>
            <person name="Miller A.N."/>
            <person name="O'Donnell K."/>
            <person name="Stajich J.E."/>
            <person name="Bonito G."/>
        </authorList>
    </citation>
    <scope>NUCLEOTIDE SEQUENCE</scope>
    <source>
        <strain evidence="2">KOD1015</strain>
    </source>
</reference>
<protein>
    <submittedName>
        <fullName evidence="2">Uncharacterized protein</fullName>
    </submittedName>
</protein>
<dbReference type="EMBL" id="JAABOA010004836">
    <property type="protein sequence ID" value="KAF9577438.1"/>
    <property type="molecule type" value="Genomic_DNA"/>
</dbReference>